<dbReference type="AlphaFoldDB" id="A0A3B5BFJ7"/>
<dbReference type="GeneTree" id="ENSGT00940000155042"/>
<accession>A0A3B5BFJ7</accession>
<dbReference type="Gene3D" id="2.60.40.3120">
    <property type="match status" value="1"/>
</dbReference>
<proteinExistence type="predicted"/>
<sequence length="141" mass="15899">MEENPARDVETGSEAGGEDALVGNVNKLVVSPPGYSGPPRKGHLVFDACFESGNLGRVDYISEFEFDLFIRPDTCNPRFRVWFNFTVENVRETQVSMLRSGVALLVIMSYINKHRLRLRSPCLLTHSPPFNRQKTSAHSEE</sequence>
<feature type="domain" description="Cytosolic carboxypeptidase N-terminal" evidence="3">
    <location>
        <begin position="47"/>
        <end position="97"/>
    </location>
</feature>
<dbReference type="PANTHER" id="PTHR12756:SF9">
    <property type="entry name" value="CYTOSOLIC CARBOXYPEPTIDASE 6"/>
    <property type="match status" value="1"/>
</dbReference>
<organism evidence="4">
    <name type="scientific">Stegastes partitus</name>
    <name type="common">bicolor damselfish</name>
    <dbReference type="NCBI Taxonomy" id="144197"/>
    <lineage>
        <taxon>Eukaryota</taxon>
        <taxon>Metazoa</taxon>
        <taxon>Chordata</taxon>
        <taxon>Craniata</taxon>
        <taxon>Vertebrata</taxon>
        <taxon>Euteleostomi</taxon>
        <taxon>Actinopterygii</taxon>
        <taxon>Neopterygii</taxon>
        <taxon>Teleostei</taxon>
        <taxon>Neoteleostei</taxon>
        <taxon>Acanthomorphata</taxon>
        <taxon>Ovalentaria</taxon>
        <taxon>Pomacentridae</taxon>
        <taxon>Stegastes</taxon>
    </lineage>
</organism>
<evidence type="ECO:0000256" key="2">
    <source>
        <dbReference type="ARBA" id="ARBA00022645"/>
    </source>
</evidence>
<dbReference type="InterPro" id="IPR050821">
    <property type="entry name" value="Cytosolic_carboxypeptidase"/>
</dbReference>
<reference evidence="4" key="1">
    <citation type="submission" date="2023-09" db="UniProtKB">
        <authorList>
            <consortium name="Ensembl"/>
        </authorList>
    </citation>
    <scope>IDENTIFICATION</scope>
</reference>
<evidence type="ECO:0000256" key="1">
    <source>
        <dbReference type="ARBA" id="ARBA00001947"/>
    </source>
</evidence>
<keyword evidence="2" id="KW-0645">Protease</keyword>
<evidence type="ECO:0000313" key="4">
    <source>
        <dbReference type="Ensembl" id="ENSSPAP00000024942.1"/>
    </source>
</evidence>
<keyword evidence="2" id="KW-0378">Hydrolase</keyword>
<dbReference type="Pfam" id="PF18027">
    <property type="entry name" value="Pepdidase_M14_N"/>
    <property type="match status" value="1"/>
</dbReference>
<keyword evidence="2" id="KW-0121">Carboxypeptidase</keyword>
<comment type="cofactor">
    <cofactor evidence="1">
        <name>Zn(2+)</name>
        <dbReference type="ChEBI" id="CHEBI:29105"/>
    </cofactor>
</comment>
<protein>
    <submittedName>
        <fullName evidence="4">Cytosolic carboxypeptidase 6-like</fullName>
    </submittedName>
</protein>
<dbReference type="Ensembl" id="ENSSPAT00000025352.1">
    <property type="protein sequence ID" value="ENSSPAP00000024942.1"/>
    <property type="gene ID" value="ENSSPAG00000018855.1"/>
</dbReference>
<name>A0A3B5BFJ7_9TELE</name>
<dbReference type="STRING" id="144197.ENSSPAP00000024942"/>
<dbReference type="InterPro" id="IPR040626">
    <property type="entry name" value="Pepdidase_M14_N"/>
</dbReference>
<dbReference type="PANTHER" id="PTHR12756">
    <property type="entry name" value="CYTOSOLIC CARBOXYPEPTIDASE"/>
    <property type="match status" value="1"/>
</dbReference>
<dbReference type="GO" id="GO:0004180">
    <property type="term" value="F:carboxypeptidase activity"/>
    <property type="evidence" value="ECO:0007669"/>
    <property type="project" value="UniProtKB-KW"/>
</dbReference>
<evidence type="ECO:0000259" key="3">
    <source>
        <dbReference type="Pfam" id="PF18027"/>
    </source>
</evidence>